<evidence type="ECO:0000313" key="2">
    <source>
        <dbReference type="EMBL" id="MET3657448.1"/>
    </source>
</evidence>
<dbReference type="PROSITE" id="PS50151">
    <property type="entry name" value="UVR"/>
    <property type="match status" value="1"/>
</dbReference>
<dbReference type="PANTHER" id="PTHR38430">
    <property type="entry name" value="PROTEIN-ARGININE KINASE ACTIVATOR PROTEIN"/>
    <property type="match status" value="1"/>
</dbReference>
<sequence length="184" mass="20631">MICENCKERTASITITQESVVGSLERHLCEKCAFQSQTFHFDPNQEPLSIQQFLSHWFSGSDPFQAQPQTRGESFEGPECPSCGLTFPKFLDIGKFGCADCYDTFRGSLPQVFGKLHNGHSTHTGKVPVSFNEIYAVKKKIEEIRVKMKEAVEAEHFEEAAALRDEANTLKQHLSLGGEENDVD</sequence>
<dbReference type="InterPro" id="IPR036876">
    <property type="entry name" value="UVR_dom_sf"/>
</dbReference>
<name>A0ABV2K8P2_SPOPS</name>
<dbReference type="Proteomes" id="UP001549104">
    <property type="component" value="Unassembled WGS sequence"/>
</dbReference>
<dbReference type="SUPFAM" id="SSF46600">
    <property type="entry name" value="C-terminal UvrC-binding domain of UvrB"/>
    <property type="match status" value="1"/>
</dbReference>
<keyword evidence="2" id="KW-0418">Kinase</keyword>
<dbReference type="PANTHER" id="PTHR38430:SF1">
    <property type="entry name" value="PROTEIN-ARGININE KINASE ACTIVATOR PROTEIN"/>
    <property type="match status" value="1"/>
</dbReference>
<evidence type="ECO:0000313" key="3">
    <source>
        <dbReference type="Proteomes" id="UP001549104"/>
    </source>
</evidence>
<reference evidence="2 3" key="1">
    <citation type="submission" date="2024-06" db="EMBL/GenBank/DDBJ databases">
        <title>Sorghum-associated microbial communities from plants grown in Nebraska, USA.</title>
        <authorList>
            <person name="Schachtman D."/>
        </authorList>
    </citation>
    <scope>NUCLEOTIDE SEQUENCE [LARGE SCALE GENOMIC DNA]</scope>
    <source>
        <strain evidence="2 3">1288</strain>
    </source>
</reference>
<dbReference type="EMBL" id="JBEPME010000003">
    <property type="protein sequence ID" value="MET3657448.1"/>
    <property type="molecule type" value="Genomic_DNA"/>
</dbReference>
<comment type="caution">
    <text evidence="2">The sequence shown here is derived from an EMBL/GenBank/DDBJ whole genome shotgun (WGS) entry which is preliminary data.</text>
</comment>
<protein>
    <submittedName>
        <fullName evidence="2">Protein arginine kinase activator</fullName>
    </submittedName>
</protein>
<dbReference type="RefSeq" id="WP_067204672.1">
    <property type="nucleotide sequence ID" value="NZ_CP014616.1"/>
</dbReference>
<evidence type="ECO:0000259" key="1">
    <source>
        <dbReference type="PROSITE" id="PS50151"/>
    </source>
</evidence>
<keyword evidence="3" id="KW-1185">Reference proteome</keyword>
<dbReference type="InterPro" id="IPR001943">
    <property type="entry name" value="UVR_dom"/>
</dbReference>
<dbReference type="PIRSF" id="PIRSF015034">
    <property type="entry name" value="YacH"/>
    <property type="match status" value="1"/>
</dbReference>
<accession>A0ABV2K8P2</accession>
<proteinExistence type="predicted"/>
<gene>
    <name evidence="2" type="ORF">ABIC55_002535</name>
</gene>
<dbReference type="GO" id="GO:0016301">
    <property type="term" value="F:kinase activity"/>
    <property type="evidence" value="ECO:0007669"/>
    <property type="project" value="UniProtKB-KW"/>
</dbReference>
<dbReference type="Pfam" id="PF02151">
    <property type="entry name" value="UVR"/>
    <property type="match status" value="1"/>
</dbReference>
<dbReference type="InterPro" id="IPR025542">
    <property type="entry name" value="YacH"/>
</dbReference>
<organism evidence="2 3">
    <name type="scientific">Sporosarcina psychrophila</name>
    <name type="common">Bacillus psychrophilus</name>
    <dbReference type="NCBI Taxonomy" id="1476"/>
    <lineage>
        <taxon>Bacteria</taxon>
        <taxon>Bacillati</taxon>
        <taxon>Bacillota</taxon>
        <taxon>Bacilli</taxon>
        <taxon>Bacillales</taxon>
        <taxon>Caryophanaceae</taxon>
        <taxon>Sporosarcina</taxon>
    </lineage>
</organism>
<keyword evidence="2" id="KW-0808">Transferase</keyword>
<dbReference type="Gene3D" id="4.10.860.10">
    <property type="entry name" value="UVR domain"/>
    <property type="match status" value="1"/>
</dbReference>
<feature type="domain" description="UVR" evidence="1">
    <location>
        <begin position="138"/>
        <end position="173"/>
    </location>
</feature>